<protein>
    <submittedName>
        <fullName evidence="6">Sugar O-acyltransferase, sialic acid O-acetyltransferase NeuD family</fullName>
    </submittedName>
</protein>
<dbReference type="Proteomes" id="UP000199355">
    <property type="component" value="Unassembled WGS sequence"/>
</dbReference>
<dbReference type="Gene3D" id="2.160.10.10">
    <property type="entry name" value="Hexapeptide repeat proteins"/>
    <property type="match status" value="1"/>
</dbReference>
<gene>
    <name evidence="6" type="ORF">SAMN05192586_102221</name>
</gene>
<feature type="binding site" evidence="5">
    <location>
        <position position="75"/>
    </location>
    <ligand>
        <name>substrate</name>
    </ligand>
</feature>
<evidence type="ECO:0000256" key="3">
    <source>
        <dbReference type="ARBA" id="ARBA00022737"/>
    </source>
</evidence>
<dbReference type="Gene3D" id="3.40.50.20">
    <property type="match status" value="1"/>
</dbReference>
<keyword evidence="7" id="KW-1185">Reference proteome</keyword>
<evidence type="ECO:0000256" key="5">
    <source>
        <dbReference type="PIRSR" id="PIRSR620019-2"/>
    </source>
</evidence>
<dbReference type="InterPro" id="IPR050179">
    <property type="entry name" value="Trans_hexapeptide_repeat"/>
</dbReference>
<feature type="active site" description="Proton acceptor" evidence="4">
    <location>
        <position position="145"/>
    </location>
</feature>
<reference evidence="7" key="1">
    <citation type="submission" date="2016-10" db="EMBL/GenBank/DDBJ databases">
        <authorList>
            <person name="Varghese N."/>
            <person name="Submissions S."/>
        </authorList>
    </citation>
    <scope>NUCLEOTIDE SEQUENCE [LARGE SCALE GENOMIC DNA]</scope>
    <source>
        <strain evidence="7">KHC7</strain>
    </source>
</reference>
<dbReference type="PANTHER" id="PTHR43300:SF7">
    <property type="entry name" value="UDP-N-ACETYLBACILLOSAMINE N-ACETYLTRANSFERASE"/>
    <property type="match status" value="1"/>
</dbReference>
<keyword evidence="6" id="KW-0012">Acyltransferase</keyword>
<evidence type="ECO:0000313" key="7">
    <source>
        <dbReference type="Proteomes" id="UP000199355"/>
    </source>
</evidence>
<dbReference type="InterPro" id="IPR020019">
    <property type="entry name" value="AcTrfase_PglD-like"/>
</dbReference>
<dbReference type="PROSITE" id="PS00101">
    <property type="entry name" value="HEXAPEP_TRANSFERASES"/>
    <property type="match status" value="1"/>
</dbReference>
<sequence>MHITYDDRSPIVLAGGGGHCHAVIDVLESADIPIAGVVHGPDCALTPVLGYPPLGHDADLPGLRKKFSQALVTVGQIKTPRIRQTIFAKLRQLEFELPVIISPLAHVSRYSTIGEGSVVMHMAIVNAGTFIGNNCIINSKGLIEHDCNIADHCHIAVGAILCGKVTVNEGTFIGAGVVIKQKIHIGKRVIIGCGTTICDDVPDGTIVKGQHYG</sequence>
<dbReference type="EMBL" id="FNBX01000002">
    <property type="protein sequence ID" value="SDF21097.1"/>
    <property type="molecule type" value="Genomic_DNA"/>
</dbReference>
<dbReference type="STRING" id="571438.SAMN05192586_102221"/>
<dbReference type="AlphaFoldDB" id="A0A1G7J7Y3"/>
<dbReference type="InterPro" id="IPR011004">
    <property type="entry name" value="Trimer_LpxA-like_sf"/>
</dbReference>
<comment type="similarity">
    <text evidence="1">Belongs to the transferase hexapeptide repeat family.</text>
</comment>
<dbReference type="GO" id="GO:0016746">
    <property type="term" value="F:acyltransferase activity"/>
    <property type="evidence" value="ECO:0007669"/>
    <property type="project" value="UniProtKB-KW"/>
</dbReference>
<proteinExistence type="inferred from homology"/>
<evidence type="ECO:0000256" key="4">
    <source>
        <dbReference type="PIRSR" id="PIRSR620019-1"/>
    </source>
</evidence>
<evidence type="ECO:0000313" key="6">
    <source>
        <dbReference type="EMBL" id="SDF21097.1"/>
    </source>
</evidence>
<dbReference type="OrthoDB" id="9801456at2"/>
<keyword evidence="3" id="KW-0677">Repeat</keyword>
<dbReference type="CDD" id="cd03360">
    <property type="entry name" value="LbH_AT_putative"/>
    <property type="match status" value="1"/>
</dbReference>
<evidence type="ECO:0000256" key="2">
    <source>
        <dbReference type="ARBA" id="ARBA00022679"/>
    </source>
</evidence>
<feature type="binding site" evidence="5">
    <location>
        <position position="154"/>
    </location>
    <ligand>
        <name>acetyl-CoA</name>
        <dbReference type="ChEBI" id="CHEBI:57288"/>
    </ligand>
</feature>
<dbReference type="RefSeq" id="WP_092152758.1">
    <property type="nucleotide sequence ID" value="NZ_FNBX01000002.1"/>
</dbReference>
<feature type="site" description="Increases basicity of active site His" evidence="4">
    <location>
        <position position="146"/>
    </location>
</feature>
<accession>A0A1G7J7Y3</accession>
<organism evidence="6 7">
    <name type="scientific">Desulfovibrio legallii</name>
    <dbReference type="NCBI Taxonomy" id="571438"/>
    <lineage>
        <taxon>Bacteria</taxon>
        <taxon>Pseudomonadati</taxon>
        <taxon>Thermodesulfobacteriota</taxon>
        <taxon>Desulfovibrionia</taxon>
        <taxon>Desulfovibrionales</taxon>
        <taxon>Desulfovibrionaceae</taxon>
        <taxon>Desulfovibrio</taxon>
    </lineage>
</organism>
<dbReference type="InterPro" id="IPR018357">
    <property type="entry name" value="Hexapep_transf_CS"/>
</dbReference>
<name>A0A1G7J7Y3_9BACT</name>
<dbReference type="PANTHER" id="PTHR43300">
    <property type="entry name" value="ACETYLTRANSFERASE"/>
    <property type="match status" value="1"/>
</dbReference>
<dbReference type="SUPFAM" id="SSF51161">
    <property type="entry name" value="Trimeric LpxA-like enzymes"/>
    <property type="match status" value="1"/>
</dbReference>
<dbReference type="NCBIfam" id="TIGR03570">
    <property type="entry name" value="NeuD_NnaD"/>
    <property type="match status" value="1"/>
</dbReference>
<evidence type="ECO:0000256" key="1">
    <source>
        <dbReference type="ARBA" id="ARBA00007274"/>
    </source>
</evidence>
<keyword evidence="2 6" id="KW-0808">Transferase</keyword>